<dbReference type="InterPro" id="IPR051601">
    <property type="entry name" value="Serine_prot/Carboxylest_S33"/>
</dbReference>
<dbReference type="GO" id="GO:0016787">
    <property type="term" value="F:hydrolase activity"/>
    <property type="evidence" value="ECO:0007669"/>
    <property type="project" value="UniProtKB-KW"/>
</dbReference>
<dbReference type="InterPro" id="IPR013595">
    <property type="entry name" value="Pept_S33_TAP-like_C"/>
</dbReference>
<comment type="similarity">
    <text evidence="1">Belongs to the peptidase S33 family.</text>
</comment>
<sequence>ELGGAYDIVSIDPRGVGRSTTVGCRLADEDRDLVNLRAWPGTDGDLTGTAARSRRTAEACERHGAEVLKSFSSANQVRDIERFRQALGVEKLSAWGISYGTYVGAAYAQKYPHRTDRWVLDSNGDPEPRRVARGWLANTGAAVEVRFADFARWAADPARESEGLRLAERAEDVRPLVIELAARLDRTPKKTTTPKQFLTGNRLRQAMLNSLYSDQAFPRLARLVRDAHAPNAIPELPDELAKPVSDESAAVTMAVVCNDVRWPRKLSTYERAVAADRVRHPLTAGLSGTVLPCAFWKAPAEKPVRITDDGPSNILMIQNRRDPSTPHFGALKMREALGERARLVTVERGGHGAYLGEGNACGNGKVTGFLLTGQRPEKDISCEG</sequence>
<gene>
    <name evidence="5" type="ORF">FFZ77_22440</name>
</gene>
<feature type="domain" description="Peptidase S33 tripeptidyl aminopeptidase-like C-terminal" evidence="4">
    <location>
        <begin position="289"/>
        <end position="382"/>
    </location>
</feature>
<keyword evidence="3 5" id="KW-0378">Hydrolase</keyword>
<protein>
    <submittedName>
        <fullName evidence="5">Alpha/beta hydrolase</fullName>
    </submittedName>
</protein>
<reference evidence="5 6" key="1">
    <citation type="submission" date="2019-06" db="EMBL/GenBank/DDBJ databases">
        <title>Comparative genomics and metabolomics analyses of clavulanic acid producing Streptomyces species provides insight into specialized metabolism and evolution of beta-lactam biosynthetic gene clusters.</title>
        <authorList>
            <person name="Moore M.A."/>
            <person name="Cruz-Morales P."/>
            <person name="Barona Gomez F."/>
            <person name="Kapil T."/>
        </authorList>
    </citation>
    <scope>NUCLEOTIDE SEQUENCE [LARGE SCALE GENOMIC DNA]</scope>
    <source>
        <strain evidence="5 6">T-272</strain>
    </source>
</reference>
<dbReference type="PANTHER" id="PTHR43248:SF29">
    <property type="entry name" value="TRIPEPTIDYL AMINOPEPTIDASE"/>
    <property type="match status" value="1"/>
</dbReference>
<proteinExistence type="inferred from homology"/>
<dbReference type="RefSeq" id="WP_153485566.1">
    <property type="nucleotide sequence ID" value="NZ_VDEQ01000249.1"/>
</dbReference>
<evidence type="ECO:0000313" key="6">
    <source>
        <dbReference type="Proteomes" id="UP000460558"/>
    </source>
</evidence>
<dbReference type="Proteomes" id="UP000460558">
    <property type="component" value="Unassembled WGS sequence"/>
</dbReference>
<evidence type="ECO:0000313" key="5">
    <source>
        <dbReference type="EMBL" id="MQS38278.1"/>
    </source>
</evidence>
<organism evidence="5 6">
    <name type="scientific">Streptomyces katsurahamanus</name>
    <dbReference type="NCBI Taxonomy" id="2577098"/>
    <lineage>
        <taxon>Bacteria</taxon>
        <taxon>Bacillati</taxon>
        <taxon>Actinomycetota</taxon>
        <taxon>Actinomycetes</taxon>
        <taxon>Kitasatosporales</taxon>
        <taxon>Streptomycetaceae</taxon>
        <taxon>Streptomyces</taxon>
    </lineage>
</organism>
<dbReference type="Pfam" id="PF08386">
    <property type="entry name" value="Abhydrolase_4"/>
    <property type="match status" value="1"/>
</dbReference>
<dbReference type="SUPFAM" id="SSF53474">
    <property type="entry name" value="alpha/beta-Hydrolases"/>
    <property type="match status" value="1"/>
</dbReference>
<comment type="caution">
    <text evidence="5">The sequence shown here is derived from an EMBL/GenBank/DDBJ whole genome shotgun (WGS) entry which is preliminary data.</text>
</comment>
<evidence type="ECO:0000256" key="3">
    <source>
        <dbReference type="ARBA" id="ARBA00022801"/>
    </source>
</evidence>
<dbReference type="PANTHER" id="PTHR43248">
    <property type="entry name" value="2-SUCCINYL-6-HYDROXY-2,4-CYCLOHEXADIENE-1-CARBOXYLATE SYNTHASE"/>
    <property type="match status" value="1"/>
</dbReference>
<evidence type="ECO:0000256" key="1">
    <source>
        <dbReference type="ARBA" id="ARBA00010088"/>
    </source>
</evidence>
<keyword evidence="2" id="KW-0732">Signal</keyword>
<evidence type="ECO:0000259" key="4">
    <source>
        <dbReference type="Pfam" id="PF08386"/>
    </source>
</evidence>
<dbReference type="Gene3D" id="3.40.50.1820">
    <property type="entry name" value="alpha/beta hydrolase"/>
    <property type="match status" value="1"/>
</dbReference>
<name>A0ABW9NYH3_9ACTN</name>
<dbReference type="EMBL" id="VDEQ01000249">
    <property type="protein sequence ID" value="MQS38278.1"/>
    <property type="molecule type" value="Genomic_DNA"/>
</dbReference>
<accession>A0ABW9NYH3</accession>
<feature type="non-terminal residue" evidence="5">
    <location>
        <position position="1"/>
    </location>
</feature>
<evidence type="ECO:0000256" key="2">
    <source>
        <dbReference type="ARBA" id="ARBA00022729"/>
    </source>
</evidence>
<dbReference type="InterPro" id="IPR029058">
    <property type="entry name" value="AB_hydrolase_fold"/>
</dbReference>
<keyword evidence="6" id="KW-1185">Reference proteome</keyword>